<dbReference type="SUPFAM" id="SSF52540">
    <property type="entry name" value="P-loop containing nucleoside triphosphate hydrolases"/>
    <property type="match status" value="1"/>
</dbReference>
<dbReference type="AlphaFoldDB" id="A0A0N4V420"/>
<dbReference type="Proteomes" id="UP000274131">
    <property type="component" value="Unassembled WGS sequence"/>
</dbReference>
<proteinExistence type="predicted"/>
<protein>
    <submittedName>
        <fullName evidence="3">AAA_11 domain-containing protein</fullName>
    </submittedName>
</protein>
<reference evidence="1 2" key="2">
    <citation type="submission" date="2018-10" db="EMBL/GenBank/DDBJ databases">
        <authorList>
            <consortium name="Pathogen Informatics"/>
        </authorList>
    </citation>
    <scope>NUCLEOTIDE SEQUENCE [LARGE SCALE GENOMIC DNA]</scope>
</reference>
<organism evidence="3">
    <name type="scientific">Enterobius vermicularis</name>
    <name type="common">Human pinworm</name>
    <dbReference type="NCBI Taxonomy" id="51028"/>
    <lineage>
        <taxon>Eukaryota</taxon>
        <taxon>Metazoa</taxon>
        <taxon>Ecdysozoa</taxon>
        <taxon>Nematoda</taxon>
        <taxon>Chromadorea</taxon>
        <taxon>Rhabditida</taxon>
        <taxon>Spirurina</taxon>
        <taxon>Oxyuridomorpha</taxon>
        <taxon>Oxyuroidea</taxon>
        <taxon>Oxyuridae</taxon>
        <taxon>Enterobius</taxon>
    </lineage>
</organism>
<evidence type="ECO:0000313" key="3">
    <source>
        <dbReference type="WBParaSite" id="EVEC_0000483001-mRNA-1"/>
    </source>
</evidence>
<dbReference type="WBParaSite" id="EVEC_0000483001-mRNA-1">
    <property type="protein sequence ID" value="EVEC_0000483001-mRNA-1"/>
    <property type="gene ID" value="EVEC_0000483001"/>
</dbReference>
<reference evidence="3" key="1">
    <citation type="submission" date="2017-02" db="UniProtKB">
        <authorList>
            <consortium name="WormBaseParasite"/>
        </authorList>
    </citation>
    <scope>IDENTIFICATION</scope>
</reference>
<dbReference type="Gene3D" id="3.40.50.300">
    <property type="entry name" value="P-loop containing nucleotide triphosphate hydrolases"/>
    <property type="match status" value="1"/>
</dbReference>
<dbReference type="InterPro" id="IPR027417">
    <property type="entry name" value="P-loop_NTPase"/>
</dbReference>
<sequence>MYELKYLITDEAGLLPEMNLVIMIANLPGIKKVLVMGDQKQLPPYTAYLTDNVIQLGHESIIQELMENRLVSYVCLTVNFRSHPYLVHALAEASYGGNLTPA</sequence>
<accession>A0A0N4V420</accession>
<dbReference type="EMBL" id="UXUI01007887">
    <property type="protein sequence ID" value="VDD89787.1"/>
    <property type="molecule type" value="Genomic_DNA"/>
</dbReference>
<dbReference type="OrthoDB" id="5856787at2759"/>
<gene>
    <name evidence="1" type="ORF">EVEC_LOCUS4538</name>
</gene>
<keyword evidence="2" id="KW-1185">Reference proteome</keyword>
<name>A0A0N4V420_ENTVE</name>
<evidence type="ECO:0000313" key="1">
    <source>
        <dbReference type="EMBL" id="VDD89787.1"/>
    </source>
</evidence>
<evidence type="ECO:0000313" key="2">
    <source>
        <dbReference type="Proteomes" id="UP000274131"/>
    </source>
</evidence>